<evidence type="ECO:0008006" key="2">
    <source>
        <dbReference type="Google" id="ProtNLM"/>
    </source>
</evidence>
<dbReference type="EMBL" id="BARW01035520">
    <property type="protein sequence ID" value="GAJ21000.1"/>
    <property type="molecule type" value="Genomic_DNA"/>
</dbReference>
<protein>
    <recommendedName>
        <fullName evidence="2">Sugar ABC transporter substrate-binding protein</fullName>
    </recommendedName>
</protein>
<name>X1W0Y2_9ZZZZ</name>
<feature type="non-terminal residue" evidence="1">
    <location>
        <position position="1"/>
    </location>
</feature>
<gene>
    <name evidence="1" type="ORF">S12H4_55377</name>
</gene>
<reference evidence="1" key="1">
    <citation type="journal article" date="2014" name="Front. Microbiol.">
        <title>High frequency of phylogenetically diverse reductive dehalogenase-homologous genes in deep subseafloor sedimentary metagenomes.</title>
        <authorList>
            <person name="Kawai M."/>
            <person name="Futagami T."/>
            <person name="Toyoda A."/>
            <person name="Takaki Y."/>
            <person name="Nishi S."/>
            <person name="Hori S."/>
            <person name="Arai W."/>
            <person name="Tsubouchi T."/>
            <person name="Morono Y."/>
            <person name="Uchiyama I."/>
            <person name="Ito T."/>
            <person name="Fujiyama A."/>
            <person name="Inagaki F."/>
            <person name="Takami H."/>
        </authorList>
    </citation>
    <scope>NUCLEOTIDE SEQUENCE</scope>
    <source>
        <strain evidence="1">Expedition CK06-06</strain>
    </source>
</reference>
<accession>X1W0Y2</accession>
<proteinExistence type="predicted"/>
<evidence type="ECO:0000313" key="1">
    <source>
        <dbReference type="EMBL" id="GAJ21000.1"/>
    </source>
</evidence>
<dbReference type="AlphaFoldDB" id="X1W0Y2"/>
<organism evidence="1">
    <name type="scientific">marine sediment metagenome</name>
    <dbReference type="NCBI Taxonomy" id="412755"/>
    <lineage>
        <taxon>unclassified sequences</taxon>
        <taxon>metagenomes</taxon>
        <taxon>ecological metagenomes</taxon>
    </lineage>
</organism>
<comment type="caution">
    <text evidence="1">The sequence shown here is derived from an EMBL/GenBank/DDBJ whole genome shotgun (WGS) entry which is preliminary data.</text>
</comment>
<sequence length="58" mass="6663">TMTFVKDFWNIPEYGELMEITQRHLSSFIVEGVGTAEETMNAIAEEHDQVLRDAGYIE</sequence>